<evidence type="ECO:0008006" key="3">
    <source>
        <dbReference type="Google" id="ProtNLM"/>
    </source>
</evidence>
<dbReference type="EMBL" id="GISG01025622">
    <property type="protein sequence ID" value="MBA4619492.1"/>
    <property type="molecule type" value="Transcribed_RNA"/>
</dbReference>
<evidence type="ECO:0000313" key="2">
    <source>
        <dbReference type="EMBL" id="MBA4619492.1"/>
    </source>
</evidence>
<keyword evidence="1" id="KW-0732">Signal</keyword>
<reference evidence="2" key="2">
    <citation type="submission" date="2020-07" db="EMBL/GenBank/DDBJ databases">
        <authorList>
            <person name="Vera ALvarez R."/>
            <person name="Arias-Moreno D.M."/>
            <person name="Jimenez-Jacinto V."/>
            <person name="Jimenez-Bremont J.F."/>
            <person name="Swaminathan K."/>
            <person name="Moose S.P."/>
            <person name="Guerrero-Gonzalez M.L."/>
            <person name="Marino-Ramirez L."/>
            <person name="Landsman D."/>
            <person name="Rodriguez-Kessler M."/>
            <person name="Delgado-Sanchez P."/>
        </authorList>
    </citation>
    <scope>NUCLEOTIDE SEQUENCE</scope>
    <source>
        <tissue evidence="2">Cladode</tissue>
    </source>
</reference>
<organism evidence="2">
    <name type="scientific">Opuntia streptacantha</name>
    <name type="common">Prickly pear cactus</name>
    <name type="synonym">Opuntia cardona</name>
    <dbReference type="NCBI Taxonomy" id="393608"/>
    <lineage>
        <taxon>Eukaryota</taxon>
        <taxon>Viridiplantae</taxon>
        <taxon>Streptophyta</taxon>
        <taxon>Embryophyta</taxon>
        <taxon>Tracheophyta</taxon>
        <taxon>Spermatophyta</taxon>
        <taxon>Magnoliopsida</taxon>
        <taxon>eudicotyledons</taxon>
        <taxon>Gunneridae</taxon>
        <taxon>Pentapetalae</taxon>
        <taxon>Caryophyllales</taxon>
        <taxon>Cactineae</taxon>
        <taxon>Cactaceae</taxon>
        <taxon>Opuntioideae</taxon>
        <taxon>Opuntia</taxon>
    </lineage>
</organism>
<feature type="chain" id="PRO_5028189225" description="Secreted protein" evidence="1">
    <location>
        <begin position="21"/>
        <end position="102"/>
    </location>
</feature>
<reference evidence="2" key="1">
    <citation type="journal article" date="2013" name="J. Plant Res.">
        <title>Effect of fungi and light on seed germination of three Opuntia species from semiarid lands of central Mexico.</title>
        <authorList>
            <person name="Delgado-Sanchez P."/>
            <person name="Jimenez-Bremont J.F."/>
            <person name="Guerrero-Gonzalez Mde L."/>
            <person name="Flores J."/>
        </authorList>
    </citation>
    <scope>NUCLEOTIDE SEQUENCE</scope>
    <source>
        <tissue evidence="2">Cladode</tissue>
    </source>
</reference>
<dbReference type="AlphaFoldDB" id="A0A7C8YIX5"/>
<proteinExistence type="predicted"/>
<sequence>MHFLFLSLSLIALLSFPTNSLHSWASWASEIRPNICPTSIGLRGIRGVGMRSTPCEWFSTHQSWIIRRMLWLGTRSRVRKTCLVMGQVMLPASSHFSMLSRS</sequence>
<evidence type="ECO:0000256" key="1">
    <source>
        <dbReference type="SAM" id="SignalP"/>
    </source>
</evidence>
<protein>
    <recommendedName>
        <fullName evidence="3">Secreted protein</fullName>
    </recommendedName>
</protein>
<accession>A0A7C8YIX5</accession>
<name>A0A7C8YIX5_OPUST</name>
<feature type="signal peptide" evidence="1">
    <location>
        <begin position="1"/>
        <end position="20"/>
    </location>
</feature>